<evidence type="ECO:0000256" key="6">
    <source>
        <dbReference type="ARBA" id="ARBA00022857"/>
    </source>
</evidence>
<keyword evidence="10" id="KW-0496">Mitochondrion</keyword>
<feature type="binding site" evidence="10">
    <location>
        <begin position="59"/>
        <end position="63"/>
    </location>
    <ligand>
        <name>(6S)-NADPHX</name>
        <dbReference type="ChEBI" id="CHEBI:64076"/>
    </ligand>
</feature>
<comment type="similarity">
    <text evidence="10">Belongs to the NnrE/AIBP family.</text>
</comment>
<evidence type="ECO:0000259" key="11">
    <source>
        <dbReference type="PROSITE" id="PS51385"/>
    </source>
</evidence>
<evidence type="ECO:0000256" key="3">
    <source>
        <dbReference type="ARBA" id="ARBA00012228"/>
    </source>
</evidence>
<reference evidence="12 13" key="1">
    <citation type="journal article" date="2013" name="MBio">
        <title>Genome sequencing of the plant pathogen Taphrina deformans, the causal agent of peach leaf curl.</title>
        <authorList>
            <person name="Cisse O.H."/>
            <person name="Almeida J.M.G.C.F."/>
            <person name="Fonseca A."/>
            <person name="Kumar A.A."/>
            <person name="Salojaervi J."/>
            <person name="Overmyer K."/>
            <person name="Hauser P.M."/>
            <person name="Pagni M."/>
        </authorList>
    </citation>
    <scope>NUCLEOTIDE SEQUENCE [LARGE SCALE GENOMIC DNA]</scope>
    <source>
        <strain evidence="13">PYCC 5710 / ATCC 11124 / CBS 356.35 / IMI 108563 / JCM 9778 / NBRC 8474</strain>
    </source>
</reference>
<evidence type="ECO:0000256" key="10">
    <source>
        <dbReference type="HAMAP-Rule" id="MF_03159"/>
    </source>
</evidence>
<comment type="function">
    <text evidence="10">Catalyzes the epimerization of the S- and R-forms of NAD(P)HX, a damaged form of NAD(P)H that is a result of enzymatic or heat-dependent hydration. This is a prerequisite for the S-specific NAD(P)H-hydrate dehydratase to allow the repair of both epimers of NAD(P)HX.</text>
</comment>
<gene>
    <name evidence="12" type="ORF">TAPDE_004591</name>
</gene>
<evidence type="ECO:0000313" key="12">
    <source>
        <dbReference type="EMBL" id="CCG84189.1"/>
    </source>
</evidence>
<organism evidence="12 13">
    <name type="scientific">Taphrina deformans (strain PYCC 5710 / ATCC 11124 / CBS 356.35 / IMI 108563 / JCM 9778 / NBRC 8474)</name>
    <name type="common">Peach leaf curl fungus</name>
    <name type="synonym">Lalaria deformans</name>
    <dbReference type="NCBI Taxonomy" id="1097556"/>
    <lineage>
        <taxon>Eukaryota</taxon>
        <taxon>Fungi</taxon>
        <taxon>Dikarya</taxon>
        <taxon>Ascomycota</taxon>
        <taxon>Taphrinomycotina</taxon>
        <taxon>Taphrinomycetes</taxon>
        <taxon>Taphrinales</taxon>
        <taxon>Taphrinaceae</taxon>
        <taxon>Taphrina</taxon>
    </lineage>
</organism>
<keyword evidence="8 10" id="KW-0520">NAD</keyword>
<comment type="subcellular location">
    <subcellularLocation>
        <location evidence="10">Cytoplasm</location>
    </subcellularLocation>
    <subcellularLocation>
        <location evidence="10">Mitochondrion</location>
    </subcellularLocation>
</comment>
<dbReference type="PANTHER" id="PTHR13232">
    <property type="entry name" value="NAD(P)H-HYDRATE EPIMERASE"/>
    <property type="match status" value="1"/>
</dbReference>
<dbReference type="PROSITE" id="PS51385">
    <property type="entry name" value="YJEF_N"/>
    <property type="match status" value="1"/>
</dbReference>
<dbReference type="AlphaFoldDB" id="R4XI79"/>
<keyword evidence="4 10" id="KW-0479">Metal-binding</keyword>
<dbReference type="Gene3D" id="3.40.50.10260">
    <property type="entry name" value="YjeF N-terminal domain"/>
    <property type="match status" value="1"/>
</dbReference>
<comment type="caution">
    <text evidence="10">Lacks conserved residue(s) required for the propagation of feature annotation.</text>
</comment>
<evidence type="ECO:0000256" key="4">
    <source>
        <dbReference type="ARBA" id="ARBA00022723"/>
    </source>
</evidence>
<evidence type="ECO:0000256" key="5">
    <source>
        <dbReference type="ARBA" id="ARBA00022741"/>
    </source>
</evidence>
<dbReference type="OrthoDB" id="10064708at2759"/>
<dbReference type="Pfam" id="PF03853">
    <property type="entry name" value="YjeF_N"/>
    <property type="match status" value="1"/>
</dbReference>
<keyword evidence="7 10" id="KW-0630">Potassium</keyword>
<dbReference type="Proteomes" id="UP000013776">
    <property type="component" value="Unassembled WGS sequence"/>
</dbReference>
<feature type="binding site" evidence="10">
    <location>
        <position position="121"/>
    </location>
    <ligand>
        <name>K(+)</name>
        <dbReference type="ChEBI" id="CHEBI:29103"/>
    </ligand>
</feature>
<keyword evidence="13" id="KW-1185">Reference proteome</keyword>
<feature type="binding site" evidence="10">
    <location>
        <begin position="125"/>
        <end position="131"/>
    </location>
    <ligand>
        <name>(6S)-NADPHX</name>
        <dbReference type="ChEBI" id="CHEBI:64076"/>
    </ligand>
</feature>
<comment type="cofactor">
    <cofactor evidence="10">
        <name>K(+)</name>
        <dbReference type="ChEBI" id="CHEBI:29103"/>
    </cofactor>
    <text evidence="10">Binds 1 potassium ion per subunit.</text>
</comment>
<dbReference type="EMBL" id="CAHR02000209">
    <property type="protein sequence ID" value="CCG84189.1"/>
    <property type="molecule type" value="Genomic_DNA"/>
</dbReference>
<proteinExistence type="inferred from homology"/>
<comment type="catalytic activity">
    <reaction evidence="2 10">
        <text>(6R)-NADPHX = (6S)-NADPHX</text>
        <dbReference type="Rhea" id="RHEA:32227"/>
        <dbReference type="ChEBI" id="CHEBI:64076"/>
        <dbReference type="ChEBI" id="CHEBI:64077"/>
        <dbReference type="EC" id="5.1.99.6"/>
    </reaction>
</comment>
<dbReference type="InterPro" id="IPR036652">
    <property type="entry name" value="YjeF_N_dom_sf"/>
</dbReference>
<sequence length="229" mass="24807">MKYITAEEATELDKQLMSEDSGWSLDQLMELAGLAVACAVHRATHGVPCTVLVIAGPGNNGGDGLVAARHLQLFGYTTEVYIPKKKGGIYSRLLNQLIGLGIVIHDSVDYSIGDGYGYIVDAIFGFSFSGDVRAPFDRTINELSQTRIPVLSVDAPSGWHIEDGQPAAGKVGANFYPTALISLSAPKPCSRHFRGRHFLGGRFLSEQFMRNYELPSYPGTDQIVELTGL</sequence>
<keyword evidence="9 10" id="KW-0413">Isomerase</keyword>
<dbReference type="GO" id="GO:0005739">
    <property type="term" value="C:mitochondrion"/>
    <property type="evidence" value="ECO:0007669"/>
    <property type="project" value="UniProtKB-SubCell"/>
</dbReference>
<evidence type="ECO:0000256" key="9">
    <source>
        <dbReference type="ARBA" id="ARBA00023235"/>
    </source>
</evidence>
<dbReference type="InterPro" id="IPR004443">
    <property type="entry name" value="YjeF_N_dom"/>
</dbReference>
<dbReference type="VEuPathDB" id="FungiDB:TAPDE_004591"/>
<dbReference type="SUPFAM" id="SSF64153">
    <property type="entry name" value="YjeF N-terminal domain-like"/>
    <property type="match status" value="1"/>
</dbReference>
<dbReference type="InterPro" id="IPR032976">
    <property type="entry name" value="YJEFN_prot_NAXE-like"/>
</dbReference>
<comment type="catalytic activity">
    <reaction evidence="1 10">
        <text>(6R)-NADHX = (6S)-NADHX</text>
        <dbReference type="Rhea" id="RHEA:32215"/>
        <dbReference type="ChEBI" id="CHEBI:64074"/>
        <dbReference type="ChEBI" id="CHEBI:64075"/>
        <dbReference type="EC" id="5.1.99.6"/>
    </reaction>
</comment>
<accession>R4XI79</accession>
<feature type="binding site" evidence="10">
    <location>
        <position position="154"/>
    </location>
    <ligand>
        <name>(6S)-NADPHX</name>
        <dbReference type="ChEBI" id="CHEBI:64076"/>
    </ligand>
</feature>
<comment type="caution">
    <text evidence="12">The sequence shown here is derived from an EMBL/GenBank/DDBJ whole genome shotgun (WGS) entry which is preliminary data.</text>
</comment>
<keyword evidence="10" id="KW-0963">Cytoplasm</keyword>
<dbReference type="GO" id="GO:0046872">
    <property type="term" value="F:metal ion binding"/>
    <property type="evidence" value="ECO:0007669"/>
    <property type="project" value="UniProtKB-KW"/>
</dbReference>
<keyword evidence="5 10" id="KW-0547">Nucleotide-binding</keyword>
<dbReference type="NCBIfam" id="TIGR00197">
    <property type="entry name" value="yjeF_nterm"/>
    <property type="match status" value="1"/>
</dbReference>
<keyword evidence="6" id="KW-0521">NADP</keyword>
<dbReference type="GO" id="GO:0052856">
    <property type="term" value="F:NAD(P)HX epimerase activity"/>
    <property type="evidence" value="ECO:0007669"/>
    <property type="project" value="UniProtKB-UniRule"/>
</dbReference>
<dbReference type="HAMAP" id="MF_01966">
    <property type="entry name" value="NADHX_epimerase"/>
    <property type="match status" value="1"/>
</dbReference>
<evidence type="ECO:0000313" key="13">
    <source>
        <dbReference type="Proteomes" id="UP000013776"/>
    </source>
</evidence>
<feature type="binding site" evidence="10">
    <location>
        <position position="157"/>
    </location>
    <ligand>
        <name>K(+)</name>
        <dbReference type="ChEBI" id="CHEBI:29103"/>
    </ligand>
</feature>
<dbReference type="eggNOG" id="KOG2585">
    <property type="taxonomic scope" value="Eukaryota"/>
</dbReference>
<dbReference type="EC" id="5.1.99.6" evidence="3 10"/>
<protein>
    <recommendedName>
        <fullName evidence="3 10">NAD(P)H-hydrate epimerase</fullName>
        <ecNumber evidence="3 10">5.1.99.6</ecNumber>
    </recommendedName>
    <alternativeName>
        <fullName evidence="10">NAD(P)HX epimerase</fullName>
    </alternativeName>
</protein>
<dbReference type="PANTHER" id="PTHR13232:SF10">
    <property type="entry name" value="NAD(P)H-HYDRATE EPIMERASE"/>
    <property type="match status" value="1"/>
</dbReference>
<dbReference type="STRING" id="1097556.R4XI79"/>
<dbReference type="GO" id="GO:0000166">
    <property type="term" value="F:nucleotide binding"/>
    <property type="evidence" value="ECO:0007669"/>
    <property type="project" value="UniProtKB-KW"/>
</dbReference>
<evidence type="ECO:0000256" key="8">
    <source>
        <dbReference type="ARBA" id="ARBA00023027"/>
    </source>
</evidence>
<feature type="domain" description="YjeF N-terminal" evidence="11">
    <location>
        <begin position="9"/>
        <end position="216"/>
    </location>
</feature>
<evidence type="ECO:0000256" key="2">
    <source>
        <dbReference type="ARBA" id="ARBA00000909"/>
    </source>
</evidence>
<evidence type="ECO:0000256" key="7">
    <source>
        <dbReference type="ARBA" id="ARBA00022958"/>
    </source>
</evidence>
<feature type="binding site" evidence="10">
    <location>
        <position position="60"/>
    </location>
    <ligand>
        <name>K(+)</name>
        <dbReference type="ChEBI" id="CHEBI:29103"/>
    </ligand>
</feature>
<name>R4XI79_TAPDE</name>
<evidence type="ECO:0000256" key="1">
    <source>
        <dbReference type="ARBA" id="ARBA00000013"/>
    </source>
</evidence>